<evidence type="ECO:0000256" key="3">
    <source>
        <dbReference type="PROSITE-ProRule" id="PRU00339"/>
    </source>
</evidence>
<dbReference type="SMART" id="SM00028">
    <property type="entry name" value="TPR"/>
    <property type="match status" value="6"/>
</dbReference>
<organism evidence="4 5">
    <name type="scientific">Rhizorhabdus wittichii (strain DSM 6014 / CCUG 31198 / JCM 15750 / NBRC 105917 / EY 4224 / RW1)</name>
    <name type="common">Sphingomonas wittichii</name>
    <dbReference type="NCBI Taxonomy" id="392499"/>
    <lineage>
        <taxon>Bacteria</taxon>
        <taxon>Pseudomonadati</taxon>
        <taxon>Pseudomonadota</taxon>
        <taxon>Alphaproteobacteria</taxon>
        <taxon>Sphingomonadales</taxon>
        <taxon>Sphingomonadaceae</taxon>
        <taxon>Rhizorhabdus</taxon>
    </lineage>
</organism>
<dbReference type="KEGG" id="swi:Swit_2372"/>
<dbReference type="PROSITE" id="PS50005">
    <property type="entry name" value="TPR"/>
    <property type="match status" value="1"/>
</dbReference>
<gene>
    <name evidence="4" type="ordered locus">Swit_2372</name>
</gene>
<dbReference type="InterPro" id="IPR011990">
    <property type="entry name" value="TPR-like_helical_dom_sf"/>
</dbReference>
<dbReference type="PANTHER" id="PTHR45586">
    <property type="entry name" value="TPR REPEAT-CONTAINING PROTEIN PA4667"/>
    <property type="match status" value="1"/>
</dbReference>
<dbReference type="Pfam" id="PF13432">
    <property type="entry name" value="TPR_16"/>
    <property type="match status" value="1"/>
</dbReference>
<reference evidence="4 5" key="1">
    <citation type="journal article" date="2010" name="J. Bacteriol.">
        <title>Genome sequence of the dioxin-mineralizing bacterium Sphingomonas wittichii RW1.</title>
        <authorList>
            <person name="Miller T.R."/>
            <person name="Delcher A.L."/>
            <person name="Salzberg S.L."/>
            <person name="Saunders E."/>
            <person name="Detter J.C."/>
            <person name="Halden R.U."/>
        </authorList>
    </citation>
    <scope>NUCLEOTIDE SEQUENCE [LARGE SCALE GENOMIC DNA]</scope>
    <source>
        <strain evidence="5">DSM 6014 / CCUG 31198 / JCM 15750 / NBRC 105917 / EY 4224 / RW1</strain>
    </source>
</reference>
<evidence type="ECO:0000256" key="2">
    <source>
        <dbReference type="ARBA" id="ARBA00022803"/>
    </source>
</evidence>
<dbReference type="InterPro" id="IPR051012">
    <property type="entry name" value="CellSynth/LPSAsmb/PSIAsmb"/>
</dbReference>
<keyword evidence="1" id="KW-0677">Repeat</keyword>
<keyword evidence="2 3" id="KW-0802">TPR repeat</keyword>
<dbReference type="SUPFAM" id="SSF48452">
    <property type="entry name" value="TPR-like"/>
    <property type="match status" value="2"/>
</dbReference>
<protein>
    <submittedName>
        <fullName evidence="4">Tetratricopeptide TPR_2 repeat protein</fullName>
    </submittedName>
</protein>
<dbReference type="InterPro" id="IPR019734">
    <property type="entry name" value="TPR_rpt"/>
</dbReference>
<dbReference type="EMBL" id="CP000699">
    <property type="protein sequence ID" value="ABQ68731.1"/>
    <property type="molecule type" value="Genomic_DNA"/>
</dbReference>
<feature type="repeat" description="TPR" evidence="3">
    <location>
        <begin position="81"/>
        <end position="114"/>
    </location>
</feature>
<dbReference type="Proteomes" id="UP000001989">
    <property type="component" value="Chromosome"/>
</dbReference>
<dbReference type="AlphaFoldDB" id="A0A9J9HBW6"/>
<keyword evidence="5" id="KW-1185">Reference proteome</keyword>
<evidence type="ECO:0000313" key="4">
    <source>
        <dbReference type="EMBL" id="ABQ68731.1"/>
    </source>
</evidence>
<name>A0A9J9HBW6_RHIWR</name>
<sequence length="553" mass="60758">MRPRWVLAARHRAERDGWQEMASGLARFIAAAALLMLVACGSAEEKASKAAARYDVYYARRDFTSARIEIKRALAAQDDIPEYWARLARVELASGRLLEAYEAYARLVELDPNDAEAIQAMAELSYSGGSYDDAERLADQMLEKQPRSLRMLLVKGSVAAARHDLPAARATADRMLAIDPANEGGKILRARVLTLDGDRDGAIAELEKAIAADGESAAKLMTLLDLYGTQDDFPHVARTFARLFALQPDNADLRFEYARMLYEHGRPGRALELLARLLRRHRGDAAIQQRIVDLWNEVGSDRIDIEGVRRFVDRTGDRAMKIALGHLLLDQRRFAEAEAVLRPFVDGKDVTAAGVEADVLYAGALSGLGRGPAALALVDRVLRFDKSNPRALLMRVRVATAAGDLAGALRDAQLLTSDNPRMAEGRVALADIYVRRGETVLADGAYANAMKELSDDGDMLQAYVDHLLRTRRGPMALDIARRFTRENPRSRDGWRIRGELCLSRGDAACVAEVMEGLEQVPGGLKLRRTLENRRAARAAGQAPSTCGRTGAAC</sequence>
<dbReference type="Gene3D" id="1.25.40.10">
    <property type="entry name" value="Tetratricopeptide repeat domain"/>
    <property type="match status" value="2"/>
</dbReference>
<accession>A0A9J9HBW6</accession>
<dbReference type="PANTHER" id="PTHR45586:SF1">
    <property type="entry name" value="LIPOPOLYSACCHARIDE ASSEMBLY PROTEIN B"/>
    <property type="match status" value="1"/>
</dbReference>
<evidence type="ECO:0000313" key="5">
    <source>
        <dbReference type="Proteomes" id="UP000001989"/>
    </source>
</evidence>
<proteinExistence type="predicted"/>
<dbReference type="Pfam" id="PF14559">
    <property type="entry name" value="TPR_19"/>
    <property type="match status" value="2"/>
</dbReference>
<evidence type="ECO:0000256" key="1">
    <source>
        <dbReference type="ARBA" id="ARBA00022737"/>
    </source>
</evidence>